<name>A0AAV8RGS0_ENSVE</name>
<evidence type="ECO:0000313" key="1">
    <source>
        <dbReference type="EMBL" id="KAJ8503781.1"/>
    </source>
</evidence>
<reference evidence="1 2" key="1">
    <citation type="submission" date="2022-12" db="EMBL/GenBank/DDBJ databases">
        <title>Chromosome-scale assembly of the Ensete ventricosum genome.</title>
        <authorList>
            <person name="Dussert Y."/>
            <person name="Stocks J."/>
            <person name="Wendawek A."/>
            <person name="Woldeyes F."/>
            <person name="Nichols R.A."/>
            <person name="Borrell J.S."/>
        </authorList>
    </citation>
    <scope>NUCLEOTIDE SEQUENCE [LARGE SCALE GENOMIC DNA]</scope>
    <source>
        <strain evidence="2">cv. Maze</strain>
        <tissue evidence="1">Seeds</tissue>
    </source>
</reference>
<organism evidence="1 2">
    <name type="scientific">Ensete ventricosum</name>
    <name type="common">Abyssinian banana</name>
    <name type="synonym">Musa ensete</name>
    <dbReference type="NCBI Taxonomy" id="4639"/>
    <lineage>
        <taxon>Eukaryota</taxon>
        <taxon>Viridiplantae</taxon>
        <taxon>Streptophyta</taxon>
        <taxon>Embryophyta</taxon>
        <taxon>Tracheophyta</taxon>
        <taxon>Spermatophyta</taxon>
        <taxon>Magnoliopsida</taxon>
        <taxon>Liliopsida</taxon>
        <taxon>Zingiberales</taxon>
        <taxon>Musaceae</taxon>
        <taxon>Ensete</taxon>
    </lineage>
</organism>
<protein>
    <submittedName>
        <fullName evidence="1">Uncharacterized protein</fullName>
    </submittedName>
</protein>
<dbReference type="Proteomes" id="UP001222027">
    <property type="component" value="Unassembled WGS sequence"/>
</dbReference>
<keyword evidence="2" id="KW-1185">Reference proteome</keyword>
<evidence type="ECO:0000313" key="2">
    <source>
        <dbReference type="Proteomes" id="UP001222027"/>
    </source>
</evidence>
<dbReference type="AlphaFoldDB" id="A0AAV8RGS0"/>
<dbReference type="EMBL" id="JAQQAF010000002">
    <property type="protein sequence ID" value="KAJ8503781.1"/>
    <property type="molecule type" value="Genomic_DNA"/>
</dbReference>
<gene>
    <name evidence="1" type="ORF">OPV22_004667</name>
</gene>
<accession>A0AAV8RGS0</accession>
<sequence length="68" mass="7948">MQYRSDERRLRPSSRYVRTRVMAALFDTIQSDRSKERSELWSPLLEFRAIAADLLMLLSPKGAILFST</sequence>
<proteinExistence type="predicted"/>
<comment type="caution">
    <text evidence="1">The sequence shown here is derived from an EMBL/GenBank/DDBJ whole genome shotgun (WGS) entry which is preliminary data.</text>
</comment>